<dbReference type="Proteomes" id="UP000253857">
    <property type="component" value="Unassembled WGS sequence"/>
</dbReference>
<dbReference type="RefSeq" id="WP_009306635.1">
    <property type="nucleotide sequence ID" value="NZ_AP025575.1"/>
</dbReference>
<evidence type="ECO:0000313" key="13">
    <source>
        <dbReference type="Proteomes" id="UP000253970"/>
    </source>
</evidence>
<evidence type="ECO:0000256" key="3">
    <source>
        <dbReference type="ARBA" id="ARBA00023163"/>
    </source>
</evidence>
<dbReference type="InterPro" id="IPR036388">
    <property type="entry name" value="WH-like_DNA-bd_sf"/>
</dbReference>
<accession>A0A369N6S5</accession>
<dbReference type="Pfam" id="PF00392">
    <property type="entry name" value="GntR"/>
    <property type="match status" value="1"/>
</dbReference>
<protein>
    <submittedName>
        <fullName evidence="7">GntR family transcriptional regulator</fullName>
    </submittedName>
</protein>
<dbReference type="PANTHER" id="PTHR38445">
    <property type="entry name" value="HTH-TYPE TRANSCRIPTIONAL REPRESSOR YTRA"/>
    <property type="match status" value="1"/>
</dbReference>
<comment type="caution">
    <text evidence="7">The sequence shown here is derived from an EMBL/GenBank/DDBJ whole genome shotgun (WGS) entry which is preliminary data.</text>
</comment>
<evidence type="ECO:0000313" key="5">
    <source>
        <dbReference type="EMBL" id="MVN32557.1"/>
    </source>
</evidence>
<dbReference type="OMA" id="AIPSMRK"/>
<dbReference type="AlphaFoldDB" id="A0A369N6S5"/>
<name>A0A369N6S5_EGGLN</name>
<reference evidence="10 11" key="1">
    <citation type="journal article" date="2018" name="Elife">
        <title>Discovery and characterization of a prevalent human gut bacterial enzyme sufficient for the inactivation of a family of plant toxins.</title>
        <authorList>
            <person name="Koppel N."/>
            <person name="Bisanz J.E."/>
            <person name="Pandelia M.E."/>
            <person name="Turnbaugh P.J."/>
            <person name="Balskus E.P."/>
        </authorList>
    </citation>
    <scope>NUCLEOTIDE SEQUENCE [LARGE SCALE GENOMIC DNA]</scope>
    <source>
        <strain evidence="9 12">16A</strain>
        <strain evidence="8 11">FAA1-1-60AUCSF</strain>
        <strain evidence="7 10">MR1 #12</strain>
        <strain evidence="6 13">W1 BHI 6</strain>
    </source>
</reference>
<dbReference type="GeneID" id="69511837"/>
<keyword evidence="2" id="KW-0238">DNA-binding</keyword>
<evidence type="ECO:0000313" key="7">
    <source>
        <dbReference type="EMBL" id="RDB80191.1"/>
    </source>
</evidence>
<feature type="domain" description="HTH gntR-type" evidence="4">
    <location>
        <begin position="11"/>
        <end position="79"/>
    </location>
</feature>
<evidence type="ECO:0000313" key="8">
    <source>
        <dbReference type="EMBL" id="RDB86631.1"/>
    </source>
</evidence>
<evidence type="ECO:0000256" key="2">
    <source>
        <dbReference type="ARBA" id="ARBA00023125"/>
    </source>
</evidence>
<dbReference type="SUPFAM" id="SSF46785">
    <property type="entry name" value="Winged helix' DNA-binding domain"/>
    <property type="match status" value="1"/>
</dbReference>
<dbReference type="PANTHER" id="PTHR38445:SF7">
    <property type="entry name" value="GNTR-FAMILY TRANSCRIPTIONAL REGULATOR"/>
    <property type="match status" value="1"/>
</dbReference>
<keyword evidence="1" id="KW-0805">Transcription regulation</keyword>
<dbReference type="PROSITE" id="PS50949">
    <property type="entry name" value="HTH_GNTR"/>
    <property type="match status" value="1"/>
</dbReference>
<reference evidence="5 14" key="2">
    <citation type="submission" date="2019-11" db="EMBL/GenBank/DDBJ databases">
        <title>Whole genome shotgun sequencing (WGS) data from Adlercreutzia equolifaciens ResAG-91, Eggerthella lenta MRI-F36, MRI-F37, MRI-F40, ResAG-49, ResAG-88, ResAG-121, ResAG-145, and Gordonibacter sp. ResAG-5, ResAG-26, ResAG-43, ResAG-50, ResAG-59.</title>
        <authorList>
            <person name="Stoll D.A."/>
            <person name="Danylec N."/>
            <person name="Franz C.M.A.P."/>
            <person name="Huch M."/>
        </authorList>
    </citation>
    <scope>NUCLEOTIDE SEQUENCE [LARGE SCALE GENOMIC DNA]</scope>
    <source>
        <strain evidence="5 14">ResAG-88</strain>
    </source>
</reference>
<dbReference type="Proteomes" id="UP000253915">
    <property type="component" value="Unassembled WGS sequence"/>
</dbReference>
<dbReference type="SMART" id="SM00345">
    <property type="entry name" value="HTH_GNTR"/>
    <property type="match status" value="1"/>
</dbReference>
<evidence type="ECO:0000313" key="12">
    <source>
        <dbReference type="Proteomes" id="UP000253915"/>
    </source>
</evidence>
<evidence type="ECO:0000313" key="10">
    <source>
        <dbReference type="Proteomes" id="UP000253752"/>
    </source>
</evidence>
<dbReference type="Gene3D" id="1.10.10.10">
    <property type="entry name" value="Winged helix-like DNA-binding domain superfamily/Winged helix DNA-binding domain"/>
    <property type="match status" value="1"/>
</dbReference>
<dbReference type="Proteomes" id="UP000253970">
    <property type="component" value="Unassembled WGS sequence"/>
</dbReference>
<sequence length="125" mass="13639">MDIIISNASDKPIYDQIVSQMKALILTGELGEGQQLPSIRALAGDLRISVITTKRAYAELELQGFIETVPGKGSFVAGGNLELLREERLRHIEELLVQAVDEARGANVGIPELHDMLDLIAESDD</sequence>
<gene>
    <name evidence="9" type="ORF">C1853_08420</name>
    <name evidence="8" type="ORF">C1871_06365</name>
    <name evidence="7" type="ORF">C1872_06010</name>
    <name evidence="6" type="ORF">C1875_08595</name>
    <name evidence="5" type="ORF">GO726_05165</name>
</gene>
<dbReference type="EMBL" id="WPOM01000007">
    <property type="protein sequence ID" value="MVN32557.1"/>
    <property type="molecule type" value="Genomic_DNA"/>
</dbReference>
<evidence type="ECO:0000313" key="11">
    <source>
        <dbReference type="Proteomes" id="UP000253857"/>
    </source>
</evidence>
<dbReference type="CDD" id="cd07377">
    <property type="entry name" value="WHTH_GntR"/>
    <property type="match status" value="1"/>
</dbReference>
<evidence type="ECO:0000259" key="4">
    <source>
        <dbReference type="PROSITE" id="PS50949"/>
    </source>
</evidence>
<dbReference type="GO" id="GO:0003700">
    <property type="term" value="F:DNA-binding transcription factor activity"/>
    <property type="evidence" value="ECO:0007669"/>
    <property type="project" value="InterPro"/>
</dbReference>
<dbReference type="EMBL" id="PPUQ01000009">
    <property type="protein sequence ID" value="RDC38219.1"/>
    <property type="molecule type" value="Genomic_DNA"/>
</dbReference>
<dbReference type="InterPro" id="IPR000524">
    <property type="entry name" value="Tscrpt_reg_HTH_GntR"/>
</dbReference>
<dbReference type="EMBL" id="PPTY01000007">
    <property type="protein sequence ID" value="RDB86631.1"/>
    <property type="molecule type" value="Genomic_DNA"/>
</dbReference>
<evidence type="ECO:0000313" key="14">
    <source>
        <dbReference type="Proteomes" id="UP000436429"/>
    </source>
</evidence>
<dbReference type="Proteomes" id="UP000436429">
    <property type="component" value="Unassembled WGS sequence"/>
</dbReference>
<dbReference type="InterPro" id="IPR036390">
    <property type="entry name" value="WH_DNA-bd_sf"/>
</dbReference>
<evidence type="ECO:0000313" key="6">
    <source>
        <dbReference type="EMBL" id="RDB70036.1"/>
    </source>
</evidence>
<proteinExistence type="predicted"/>
<evidence type="ECO:0000313" key="9">
    <source>
        <dbReference type="EMBL" id="RDC38219.1"/>
    </source>
</evidence>
<dbReference type="EMBL" id="PPTX01000007">
    <property type="protein sequence ID" value="RDB80191.1"/>
    <property type="molecule type" value="Genomic_DNA"/>
</dbReference>
<evidence type="ECO:0000256" key="1">
    <source>
        <dbReference type="ARBA" id="ARBA00023015"/>
    </source>
</evidence>
<keyword evidence="3" id="KW-0804">Transcription</keyword>
<dbReference type="EMBL" id="PPTU01000011">
    <property type="protein sequence ID" value="RDB70036.1"/>
    <property type="molecule type" value="Genomic_DNA"/>
</dbReference>
<dbReference type="GO" id="GO:0003677">
    <property type="term" value="F:DNA binding"/>
    <property type="evidence" value="ECO:0007669"/>
    <property type="project" value="UniProtKB-KW"/>
</dbReference>
<organism evidence="7 10">
    <name type="scientific">Eggerthella lenta</name>
    <name type="common">Eubacterium lentum</name>
    <dbReference type="NCBI Taxonomy" id="84112"/>
    <lineage>
        <taxon>Bacteria</taxon>
        <taxon>Bacillati</taxon>
        <taxon>Actinomycetota</taxon>
        <taxon>Coriobacteriia</taxon>
        <taxon>Eggerthellales</taxon>
        <taxon>Eggerthellaceae</taxon>
        <taxon>Eggerthella</taxon>
    </lineage>
</organism>
<dbReference type="Proteomes" id="UP000253752">
    <property type="component" value="Unassembled WGS sequence"/>
</dbReference>